<evidence type="ECO:0000313" key="3">
    <source>
        <dbReference type="Proteomes" id="UP001529201"/>
    </source>
</evidence>
<dbReference type="RefSeq" id="WP_010280604.1">
    <property type="nucleotide sequence ID" value="NZ_BMBQ01000044.1"/>
</dbReference>
<keyword evidence="1" id="KW-0472">Membrane</keyword>
<name>A0ABT6HBF9_LEUPS</name>
<dbReference type="Proteomes" id="UP001529201">
    <property type="component" value="Unassembled WGS sequence"/>
</dbReference>
<protein>
    <recommendedName>
        <fullName evidence="4">CcmD family protein</fullName>
    </recommendedName>
</protein>
<evidence type="ECO:0000256" key="1">
    <source>
        <dbReference type="SAM" id="Phobius"/>
    </source>
</evidence>
<feature type="transmembrane region" description="Helical" evidence="1">
    <location>
        <begin position="6"/>
        <end position="24"/>
    </location>
</feature>
<organism evidence="2 3">
    <name type="scientific">Leuconostoc pseudomesenteroides</name>
    <dbReference type="NCBI Taxonomy" id="33968"/>
    <lineage>
        <taxon>Bacteria</taxon>
        <taxon>Bacillati</taxon>
        <taxon>Bacillota</taxon>
        <taxon>Bacilli</taxon>
        <taxon>Lactobacillales</taxon>
        <taxon>Lactobacillaceae</taxon>
        <taxon>Leuconostoc</taxon>
    </lineage>
</organism>
<sequence length="47" mass="5592">MTYHIDLTIIIWLFVAYKFYKLLLRAVTTFERKVNQDSPLDKNGSDN</sequence>
<evidence type="ECO:0008006" key="4">
    <source>
        <dbReference type="Google" id="ProtNLM"/>
    </source>
</evidence>
<proteinExistence type="predicted"/>
<reference evidence="2 3" key="1">
    <citation type="submission" date="2023-02" db="EMBL/GenBank/DDBJ databases">
        <title>Antimicrobial susceptibility testing and tentative epidemiological cut-off values for Lactobacillaceae family species intended for ingestion.</title>
        <authorList>
            <person name="Noehr-Meldgaard K."/>
            <person name="Struve C."/>
            <person name="Ingmer H."/>
            <person name="Koza A."/>
            <person name="Al-Nakeeb K."/>
            <person name="Agersoe Y."/>
        </authorList>
    </citation>
    <scope>NUCLEOTIDE SEQUENCE [LARGE SCALE GENOMIC DNA]</scope>
    <source>
        <strain evidence="2 3">DSM 20193</strain>
    </source>
</reference>
<keyword evidence="1" id="KW-1133">Transmembrane helix</keyword>
<keyword evidence="1" id="KW-0812">Transmembrane</keyword>
<comment type="caution">
    <text evidence="2">The sequence shown here is derived from an EMBL/GenBank/DDBJ whole genome shotgun (WGS) entry which is preliminary data.</text>
</comment>
<dbReference type="GeneID" id="64345520"/>
<gene>
    <name evidence="2" type="ORF">P1N92_02890</name>
</gene>
<evidence type="ECO:0000313" key="2">
    <source>
        <dbReference type="EMBL" id="MDG9733065.1"/>
    </source>
</evidence>
<keyword evidence="3" id="KW-1185">Reference proteome</keyword>
<dbReference type="EMBL" id="JARGDN010000003">
    <property type="protein sequence ID" value="MDG9733065.1"/>
    <property type="molecule type" value="Genomic_DNA"/>
</dbReference>
<accession>A0ABT6HBF9</accession>